<evidence type="ECO:0000313" key="3">
    <source>
        <dbReference type="EMBL" id="MDN3921588.1"/>
    </source>
</evidence>
<dbReference type="InterPro" id="IPR013630">
    <property type="entry name" value="Methyltransf_Zn-bd_dom_put"/>
</dbReference>
<feature type="domain" description="Methyltransferase putative zinc binding" evidence="1">
    <location>
        <begin position="3"/>
        <end position="64"/>
    </location>
</feature>
<dbReference type="RefSeq" id="WP_290359908.1">
    <property type="nucleotide sequence ID" value="NZ_JAUHHC010000004.1"/>
</dbReference>
<evidence type="ECO:0000313" key="4">
    <source>
        <dbReference type="Proteomes" id="UP001228044"/>
    </source>
</evidence>
<dbReference type="SUPFAM" id="SSF53335">
    <property type="entry name" value="S-adenosyl-L-methionine-dependent methyltransferases"/>
    <property type="match status" value="1"/>
</dbReference>
<dbReference type="Proteomes" id="UP001228044">
    <property type="component" value="Unassembled WGS sequence"/>
</dbReference>
<dbReference type="InterPro" id="IPR029063">
    <property type="entry name" value="SAM-dependent_MTases_sf"/>
</dbReference>
<dbReference type="GO" id="GO:0032259">
    <property type="term" value="P:methylation"/>
    <property type="evidence" value="ECO:0007669"/>
    <property type="project" value="UniProtKB-KW"/>
</dbReference>
<dbReference type="EMBL" id="JAUHHC010000004">
    <property type="protein sequence ID" value="MDN3921588.1"/>
    <property type="molecule type" value="Genomic_DNA"/>
</dbReference>
<protein>
    <submittedName>
        <fullName evidence="3">Class I SAM-dependent methyltransferase</fullName>
        <ecNumber evidence="3">2.1.1.-</ecNumber>
    </submittedName>
</protein>
<dbReference type="EC" id="2.1.1.-" evidence="3"/>
<keyword evidence="3" id="KW-0489">Methyltransferase</keyword>
<proteinExistence type="predicted"/>
<dbReference type="InterPro" id="IPR052356">
    <property type="entry name" value="Thiol_S-MT"/>
</dbReference>
<dbReference type="PANTHER" id="PTHR45036:SF1">
    <property type="entry name" value="METHYLTRANSFERASE LIKE 7A"/>
    <property type="match status" value="1"/>
</dbReference>
<dbReference type="Gene3D" id="6.10.250.3100">
    <property type="match status" value="1"/>
</dbReference>
<gene>
    <name evidence="3" type="ORF">QWJ38_14940</name>
</gene>
<reference evidence="3 4" key="1">
    <citation type="submission" date="2023-06" db="EMBL/GenBank/DDBJ databases">
        <title>Pelomonas sp. PFR6 16S ribosomal RNA gene Genome sequencing and assembly.</title>
        <authorList>
            <person name="Woo H."/>
        </authorList>
    </citation>
    <scope>NUCLEOTIDE SEQUENCE [LARGE SCALE GENOMIC DNA]</scope>
    <source>
        <strain evidence="3 4">PFR6</strain>
    </source>
</reference>
<dbReference type="PANTHER" id="PTHR45036">
    <property type="entry name" value="METHYLTRANSFERASE LIKE 7B"/>
    <property type="match status" value="1"/>
</dbReference>
<accession>A0ABT8DUA7</accession>
<dbReference type="Pfam" id="PF08484">
    <property type="entry name" value="Methyltransf_14"/>
    <property type="match status" value="1"/>
</dbReference>
<dbReference type="GO" id="GO:0008168">
    <property type="term" value="F:methyltransferase activity"/>
    <property type="evidence" value="ECO:0007669"/>
    <property type="project" value="UniProtKB-KW"/>
</dbReference>
<organism evidence="3 4">
    <name type="scientific">Roseateles violae</name>
    <dbReference type="NCBI Taxonomy" id="3058042"/>
    <lineage>
        <taxon>Bacteria</taxon>
        <taxon>Pseudomonadati</taxon>
        <taxon>Pseudomonadota</taxon>
        <taxon>Betaproteobacteria</taxon>
        <taxon>Burkholderiales</taxon>
        <taxon>Sphaerotilaceae</taxon>
        <taxon>Roseateles</taxon>
    </lineage>
</organism>
<dbReference type="Pfam" id="PF13489">
    <property type="entry name" value="Methyltransf_23"/>
    <property type="match status" value="1"/>
</dbReference>
<dbReference type="Pfam" id="PF08421">
    <property type="entry name" value="Methyltransf_13"/>
    <property type="match status" value="1"/>
</dbReference>
<keyword evidence="4" id="KW-1185">Reference proteome</keyword>
<evidence type="ECO:0000259" key="1">
    <source>
        <dbReference type="Pfam" id="PF08421"/>
    </source>
</evidence>
<dbReference type="InterPro" id="IPR013691">
    <property type="entry name" value="MeTrfase_14"/>
</dbReference>
<sequence length="408" mass="44919">MKCRHCQTPLTEVFADLGAAPASNAFLTAADLERPESHFPLKVFSCGVCRLVQVDEVQRHDALFSSDYVYFSSFSSSWLEHARRYVERVVPRLGLGADSLVVEVASNDGYLLQYLQQRGIPCLGIEPTASTAAAARAKGITSIEEFFGAASARRLVAQRGRTDLLLGNNVLAHVPDINDFVAGFKEALAPAGCVTLEFPHLLQLVQQSQFDTIYHEHFSYLSLHTVRAILAAQGLAVWDVEELLTHGGSLRVWAQHAEHTRAIEPSVAALLDKEARAGMLEDGFYRGLQGRAERIKNDLLAFLIEQKRAGKTVVGYGAAAKGNTLLNFAGLRPDLLAYVADASPHKQGRFLPGSRIPVLAPERIAQTRPDVVLILPWNLREEIERQLAYVRDWGGRFATAVPTLEIWG</sequence>
<name>A0ABT8DUA7_9BURK</name>
<keyword evidence="3" id="KW-0808">Transferase</keyword>
<dbReference type="Gene3D" id="3.40.50.720">
    <property type="entry name" value="NAD(P)-binding Rossmann-like Domain"/>
    <property type="match status" value="1"/>
</dbReference>
<dbReference type="InterPro" id="IPR038576">
    <property type="entry name" value="Methyltransf_Zn-bd_dom_put_sf"/>
</dbReference>
<evidence type="ECO:0000259" key="2">
    <source>
        <dbReference type="Pfam" id="PF08484"/>
    </source>
</evidence>
<comment type="caution">
    <text evidence="3">The sequence shown here is derived from an EMBL/GenBank/DDBJ whole genome shotgun (WGS) entry which is preliminary data.</text>
</comment>
<dbReference type="Gene3D" id="3.40.50.150">
    <property type="entry name" value="Vaccinia Virus protein VP39"/>
    <property type="match status" value="1"/>
</dbReference>
<dbReference type="Gene3D" id="6.20.50.110">
    <property type="entry name" value="Methyltransferase, zinc-binding domain"/>
    <property type="match status" value="1"/>
</dbReference>
<feature type="domain" description="C-methyltransferase" evidence="2">
    <location>
        <begin position="245"/>
        <end position="402"/>
    </location>
</feature>